<sequence length="364" mass="39600">MSTATTLLSPVKLGRYELPNRLVMAPLTRNRVGAGNVPHELNAVYYAQRSTAGLIITEATQISPQGVGYPATPGIHSPEQVEGWKLVTKAVHDRGGCVFLQLWHVGRISHPSLQPNGELPVAPSAIAPEGMATTYDGEKPFVTPRALDIKEIPSIVEDYRQAAKNALEAGFDGVEIHAANGYLVDQFLRDGSNQRTDRYGGSIENRARFLFDIVEVVTSVWGSDRVGIRLSPSGTFNSMSDSDPQALFSYVVGQLDRHHLAYVHIVEPRIDNGAPAGQNLTTSFFRSVYSGTLISAGGHDKESGEVTLANGEADLIAYGRWYISNPDLPERFAANADLNPYDRSTFYGGNEKGYTDYPAMTQTA</sequence>
<dbReference type="GO" id="GO:0016628">
    <property type="term" value="F:oxidoreductase activity, acting on the CH-CH group of donors, NAD or NADP as acceptor"/>
    <property type="evidence" value="ECO:0007669"/>
    <property type="project" value="UniProtKB-ARBA"/>
</dbReference>
<proteinExistence type="inferred from homology"/>
<feature type="domain" description="NADH:flavin oxidoreductase/NADH oxidase N-terminal" evidence="4">
    <location>
        <begin position="7"/>
        <end position="337"/>
    </location>
</feature>
<accession>A0A9E8ZCR0</accession>
<comment type="cofactor">
    <cofactor evidence="1">
        <name>FMN</name>
        <dbReference type="ChEBI" id="CHEBI:58210"/>
    </cofactor>
</comment>
<dbReference type="KEGG" id="tsin:OXH18_17730"/>
<dbReference type="PANTHER" id="PTHR22893:SF98">
    <property type="entry name" value="OXIDOREDUCTASE"/>
    <property type="match status" value="1"/>
</dbReference>
<dbReference type="InterPro" id="IPR001155">
    <property type="entry name" value="OxRdtase_FMN_N"/>
</dbReference>
<evidence type="ECO:0000256" key="1">
    <source>
        <dbReference type="ARBA" id="ARBA00001917"/>
    </source>
</evidence>
<dbReference type="GO" id="GO:0010181">
    <property type="term" value="F:FMN binding"/>
    <property type="evidence" value="ECO:0007669"/>
    <property type="project" value="InterPro"/>
</dbReference>
<dbReference type="Pfam" id="PF00724">
    <property type="entry name" value="Oxidored_FMN"/>
    <property type="match status" value="1"/>
</dbReference>
<dbReference type="Proteomes" id="UP001163152">
    <property type="component" value="Chromosome"/>
</dbReference>
<dbReference type="NCBIfam" id="NF007899">
    <property type="entry name" value="PRK10605.1"/>
    <property type="match status" value="1"/>
</dbReference>
<dbReference type="InterPro" id="IPR045247">
    <property type="entry name" value="Oye-like"/>
</dbReference>
<dbReference type="RefSeq" id="WP_268608493.1">
    <property type="nucleotide sequence ID" value="NZ_CP113797.1"/>
</dbReference>
<evidence type="ECO:0000256" key="3">
    <source>
        <dbReference type="ARBA" id="ARBA00023002"/>
    </source>
</evidence>
<dbReference type="InterPro" id="IPR013785">
    <property type="entry name" value="Aldolase_TIM"/>
</dbReference>
<comment type="similarity">
    <text evidence="2">Belongs to the NADH:flavin oxidoreductase/NADH oxidase family.</text>
</comment>
<name>A0A9E8ZCR0_9CYAN</name>
<keyword evidence="6" id="KW-1185">Reference proteome</keyword>
<dbReference type="FunFam" id="3.20.20.70:FF:000059">
    <property type="entry name" value="N-ethylmaleimide reductase, FMN-linked"/>
    <property type="match status" value="1"/>
</dbReference>
<reference evidence="5" key="1">
    <citation type="submission" date="2022-12" db="EMBL/GenBank/DDBJ databases">
        <title>Polyphasic identification of a Novel Hot-Spring Cyanobacterium Ocullathermofonsia sinensis gen nov. sp. nov. and Genomic Insights on its Adaptations to the Thermal Habitat.</title>
        <authorList>
            <person name="Daroch M."/>
            <person name="Tang J."/>
            <person name="Jiang Y."/>
        </authorList>
    </citation>
    <scope>NUCLEOTIDE SEQUENCE</scope>
    <source>
        <strain evidence="5">PKUAC-SCTA174</strain>
    </source>
</reference>
<evidence type="ECO:0000313" key="5">
    <source>
        <dbReference type="EMBL" id="WAL59003.1"/>
    </source>
</evidence>
<dbReference type="AlphaFoldDB" id="A0A9E8ZCR0"/>
<dbReference type="CDD" id="cd02933">
    <property type="entry name" value="OYE_like_FMN"/>
    <property type="match status" value="1"/>
</dbReference>
<dbReference type="EMBL" id="CP113797">
    <property type="protein sequence ID" value="WAL59003.1"/>
    <property type="molecule type" value="Genomic_DNA"/>
</dbReference>
<evidence type="ECO:0000256" key="2">
    <source>
        <dbReference type="ARBA" id="ARBA00005979"/>
    </source>
</evidence>
<dbReference type="SUPFAM" id="SSF51395">
    <property type="entry name" value="FMN-linked oxidoreductases"/>
    <property type="match status" value="1"/>
</dbReference>
<keyword evidence="3" id="KW-0560">Oxidoreductase</keyword>
<evidence type="ECO:0000313" key="6">
    <source>
        <dbReference type="Proteomes" id="UP001163152"/>
    </source>
</evidence>
<organism evidence="5 6">
    <name type="scientific">Thermocoleostomius sinensis A174</name>
    <dbReference type="NCBI Taxonomy" id="2016057"/>
    <lineage>
        <taxon>Bacteria</taxon>
        <taxon>Bacillati</taxon>
        <taxon>Cyanobacteriota</taxon>
        <taxon>Cyanophyceae</taxon>
        <taxon>Oculatellales</taxon>
        <taxon>Oculatellaceae</taxon>
        <taxon>Thermocoleostomius</taxon>
    </lineage>
</organism>
<dbReference type="PANTHER" id="PTHR22893">
    <property type="entry name" value="NADH OXIDOREDUCTASE-RELATED"/>
    <property type="match status" value="1"/>
</dbReference>
<evidence type="ECO:0000259" key="4">
    <source>
        <dbReference type="Pfam" id="PF00724"/>
    </source>
</evidence>
<gene>
    <name evidence="5" type="ORF">OXH18_17730</name>
</gene>
<dbReference type="Gene3D" id="3.20.20.70">
    <property type="entry name" value="Aldolase class I"/>
    <property type="match status" value="1"/>
</dbReference>
<dbReference type="GO" id="GO:0005829">
    <property type="term" value="C:cytosol"/>
    <property type="evidence" value="ECO:0007669"/>
    <property type="project" value="TreeGrafter"/>
</dbReference>
<protein>
    <submittedName>
        <fullName evidence="5">Alkene reductase</fullName>
    </submittedName>
</protein>